<dbReference type="Gene3D" id="3.40.50.880">
    <property type="match status" value="1"/>
</dbReference>
<dbReference type="InterPro" id="IPR017926">
    <property type="entry name" value="GATASE"/>
</dbReference>
<organism evidence="11 12">
    <name type="scientific">Rouxiella aceris</name>
    <dbReference type="NCBI Taxonomy" id="2703884"/>
    <lineage>
        <taxon>Bacteria</taxon>
        <taxon>Pseudomonadati</taxon>
        <taxon>Pseudomonadota</taxon>
        <taxon>Gammaproteobacteria</taxon>
        <taxon>Enterobacterales</taxon>
        <taxon>Yersiniaceae</taxon>
        <taxon>Rouxiella</taxon>
    </lineage>
</organism>
<keyword evidence="6" id="KW-0067">ATP-binding</keyword>
<dbReference type="GO" id="GO:0005829">
    <property type="term" value="C:cytosol"/>
    <property type="evidence" value="ECO:0007669"/>
    <property type="project" value="TreeGrafter"/>
</dbReference>
<keyword evidence="12" id="KW-1185">Reference proteome</keyword>
<dbReference type="GO" id="GO:0044210">
    <property type="term" value="P:'de novo' CTP biosynthetic process"/>
    <property type="evidence" value="ECO:0007669"/>
    <property type="project" value="UniProtKB-UniPathway"/>
</dbReference>
<evidence type="ECO:0000256" key="6">
    <source>
        <dbReference type="ARBA" id="ARBA00022840"/>
    </source>
</evidence>
<comment type="caution">
    <text evidence="11">The sequence shown here is derived from an EMBL/GenBank/DDBJ whole genome shotgun (WGS) entry which is preliminary data.</text>
</comment>
<sequence>MALTFVAHNTPEPALYGAMASILADSRQQALAHLPVQWDRQRYADACQHVIAQGELVTSGLLWRERISGISAGKVWRLDELLSQHGGKDWVIPLGPAQLATFSRLAREVRDYGVDYELIQVDRAHQGYQFSRLANDEGAQAYWWRDRFGRWSANQAILPPATSGRLLRIALIGSHQDQAESYPATLAALGDAADALAVGVEMIYLSPQTLEGSLHNLLRDIDGVLLPGGSDMRNVAGQIAVAHYCLSHAVPVLGLCLGMQTMTTAVIQQMSGSDSANLAEADPQAPVKTFVPLSDTPGQPVHRLGDRLMKMRAGTQLAAILGEEFTLRYNHRFHLNPLFKEDLHAFGLTIAASDLSGTIADGIEHSAHPFYIGVQGHPELSSSPQKPHPLISAFVQAAGKG</sequence>
<dbReference type="Proteomes" id="UP000585363">
    <property type="component" value="Unassembled WGS sequence"/>
</dbReference>
<dbReference type="PROSITE" id="PS51273">
    <property type="entry name" value="GATASE_TYPE_1"/>
    <property type="match status" value="1"/>
</dbReference>
<evidence type="ECO:0000256" key="9">
    <source>
        <dbReference type="ARBA" id="ARBA00047781"/>
    </source>
</evidence>
<keyword evidence="8" id="KW-0665">Pyrimidine biosynthesis</keyword>
<keyword evidence="7" id="KW-0315">Glutamine amidotransferase</keyword>
<name>A0A848MJR4_9GAMM</name>
<dbReference type="PANTHER" id="PTHR11550">
    <property type="entry name" value="CTP SYNTHASE"/>
    <property type="match status" value="1"/>
</dbReference>
<dbReference type="GO" id="GO:0003883">
    <property type="term" value="F:CTP synthase activity"/>
    <property type="evidence" value="ECO:0007669"/>
    <property type="project" value="UniProtKB-EC"/>
</dbReference>
<dbReference type="InterPro" id="IPR029062">
    <property type="entry name" value="Class_I_gatase-like"/>
</dbReference>
<evidence type="ECO:0000256" key="7">
    <source>
        <dbReference type="ARBA" id="ARBA00022962"/>
    </source>
</evidence>
<evidence type="ECO:0000259" key="10">
    <source>
        <dbReference type="Pfam" id="PF00117"/>
    </source>
</evidence>
<keyword evidence="5" id="KW-0547">Nucleotide-binding</keyword>
<proteinExistence type="inferred from homology"/>
<protein>
    <recommendedName>
        <fullName evidence="3">CTP synthase (glutamine hydrolyzing)</fullName>
        <ecNumber evidence="3">6.3.4.2</ecNumber>
    </recommendedName>
</protein>
<dbReference type="RefSeq" id="WP_169403206.1">
    <property type="nucleotide sequence ID" value="NZ_JAADJU010000005.1"/>
</dbReference>
<evidence type="ECO:0000256" key="2">
    <source>
        <dbReference type="ARBA" id="ARBA00007533"/>
    </source>
</evidence>
<dbReference type="AlphaFoldDB" id="A0A848MJR4"/>
<feature type="domain" description="Glutamine amidotransferase" evidence="10">
    <location>
        <begin position="209"/>
        <end position="396"/>
    </location>
</feature>
<comment type="similarity">
    <text evidence="2">Belongs to the CTP synthase family.</text>
</comment>
<reference evidence="11 12" key="2">
    <citation type="submission" date="2020-06" db="EMBL/GenBank/DDBJ databases">
        <title>Polyphasic characterization of a Rahnella strain isolated from tree sap.</title>
        <authorList>
            <person name="Kim I.S."/>
        </authorList>
    </citation>
    <scope>NUCLEOTIDE SEQUENCE [LARGE SCALE GENOMIC DNA]</scope>
    <source>
        <strain evidence="11 12">SAP-1</strain>
    </source>
</reference>
<dbReference type="PANTHER" id="PTHR11550:SF0">
    <property type="entry name" value="CTP SYNTHASE-RELATED"/>
    <property type="match status" value="1"/>
</dbReference>
<evidence type="ECO:0000256" key="5">
    <source>
        <dbReference type="ARBA" id="ARBA00022741"/>
    </source>
</evidence>
<comment type="pathway">
    <text evidence="1">Pyrimidine metabolism; CTP biosynthesis via de novo pathway; CTP from UDP: step 2/2.</text>
</comment>
<evidence type="ECO:0000313" key="11">
    <source>
        <dbReference type="EMBL" id="NMP27503.1"/>
    </source>
</evidence>
<evidence type="ECO:0000256" key="3">
    <source>
        <dbReference type="ARBA" id="ARBA00012291"/>
    </source>
</evidence>
<reference evidence="11 12" key="1">
    <citation type="submission" date="2020-01" db="EMBL/GenBank/DDBJ databases">
        <authorList>
            <person name="Lee S.D."/>
        </authorList>
    </citation>
    <scope>NUCLEOTIDE SEQUENCE [LARGE SCALE GENOMIC DNA]</scope>
    <source>
        <strain evidence="11 12">SAP-1</strain>
    </source>
</reference>
<evidence type="ECO:0000256" key="4">
    <source>
        <dbReference type="ARBA" id="ARBA00022598"/>
    </source>
</evidence>
<dbReference type="GO" id="GO:0042802">
    <property type="term" value="F:identical protein binding"/>
    <property type="evidence" value="ECO:0007669"/>
    <property type="project" value="TreeGrafter"/>
</dbReference>
<dbReference type="GO" id="GO:0005524">
    <property type="term" value="F:ATP binding"/>
    <property type="evidence" value="ECO:0007669"/>
    <property type="project" value="UniProtKB-KW"/>
</dbReference>
<dbReference type="Pfam" id="PF00117">
    <property type="entry name" value="GATase"/>
    <property type="match status" value="1"/>
</dbReference>
<dbReference type="EMBL" id="JAADJU010000005">
    <property type="protein sequence ID" value="NMP27503.1"/>
    <property type="molecule type" value="Genomic_DNA"/>
</dbReference>
<dbReference type="SUPFAM" id="SSF52317">
    <property type="entry name" value="Class I glutamine amidotransferase-like"/>
    <property type="match status" value="1"/>
</dbReference>
<gene>
    <name evidence="11" type="ORF">GW590_11600</name>
</gene>
<accession>A0A848MJR4</accession>
<dbReference type="InterPro" id="IPR004468">
    <property type="entry name" value="CTP_synthase"/>
</dbReference>
<dbReference type="UniPathway" id="UPA00159">
    <property type="reaction ID" value="UER00277"/>
</dbReference>
<evidence type="ECO:0000256" key="8">
    <source>
        <dbReference type="ARBA" id="ARBA00022975"/>
    </source>
</evidence>
<comment type="catalytic activity">
    <reaction evidence="9">
        <text>UTP + L-glutamine + ATP + H2O = CTP + L-glutamate + ADP + phosphate + 2 H(+)</text>
        <dbReference type="Rhea" id="RHEA:26426"/>
        <dbReference type="ChEBI" id="CHEBI:15377"/>
        <dbReference type="ChEBI" id="CHEBI:15378"/>
        <dbReference type="ChEBI" id="CHEBI:29985"/>
        <dbReference type="ChEBI" id="CHEBI:30616"/>
        <dbReference type="ChEBI" id="CHEBI:37563"/>
        <dbReference type="ChEBI" id="CHEBI:43474"/>
        <dbReference type="ChEBI" id="CHEBI:46398"/>
        <dbReference type="ChEBI" id="CHEBI:58359"/>
        <dbReference type="ChEBI" id="CHEBI:456216"/>
        <dbReference type="EC" id="6.3.4.2"/>
    </reaction>
</comment>
<dbReference type="GO" id="GO:0019856">
    <property type="term" value="P:pyrimidine nucleobase biosynthetic process"/>
    <property type="evidence" value="ECO:0007669"/>
    <property type="project" value="TreeGrafter"/>
</dbReference>
<keyword evidence="4" id="KW-0436">Ligase</keyword>
<dbReference type="EC" id="6.3.4.2" evidence="3"/>
<evidence type="ECO:0000256" key="1">
    <source>
        <dbReference type="ARBA" id="ARBA00005171"/>
    </source>
</evidence>
<evidence type="ECO:0000313" key="12">
    <source>
        <dbReference type="Proteomes" id="UP000585363"/>
    </source>
</evidence>